<evidence type="ECO:0000313" key="2">
    <source>
        <dbReference type="EMBL" id="GMM52776.1"/>
    </source>
</evidence>
<name>A0AAV5RNR6_STABA</name>
<evidence type="ECO:0000313" key="3">
    <source>
        <dbReference type="Proteomes" id="UP001362899"/>
    </source>
</evidence>
<gene>
    <name evidence="2" type="ORF">DASB73_037390</name>
</gene>
<dbReference type="EMBL" id="BTGC01000008">
    <property type="protein sequence ID" value="GMM52776.1"/>
    <property type="molecule type" value="Genomic_DNA"/>
</dbReference>
<dbReference type="Proteomes" id="UP001362899">
    <property type="component" value="Unassembled WGS sequence"/>
</dbReference>
<feature type="coiled-coil region" evidence="1">
    <location>
        <begin position="65"/>
        <end position="99"/>
    </location>
</feature>
<protein>
    <submittedName>
        <fullName evidence="2">Uncharacterized protein</fullName>
    </submittedName>
</protein>
<dbReference type="AlphaFoldDB" id="A0AAV5RNR6"/>
<sequence>MDVQLLLDRHGEALQKGSKQVLNTREEIRSLFTDTKKRYDSRIKEIRALETQRDQLQTGMRTPVFEQLEADIRATGIKIDEIDEQIIQLQLQKAELQKKRRTDLSKRDRHALKYQHALSKCTERLEELTGSDSGNSIKAAENVSSMLARQQAATDSLEIWNEVLALVDELDNEVNNAAPESLLEIFDKGVRKLQKQLNRAEETEVSVLKIAIAQELETYLTGRKLLANASKTQLQNLRNSK</sequence>
<reference evidence="2 3" key="1">
    <citation type="journal article" date="2023" name="Elife">
        <title>Identification of key yeast species and microbe-microbe interactions impacting larval growth of Drosophila in the wild.</title>
        <authorList>
            <person name="Mure A."/>
            <person name="Sugiura Y."/>
            <person name="Maeda R."/>
            <person name="Honda K."/>
            <person name="Sakurai N."/>
            <person name="Takahashi Y."/>
            <person name="Watada M."/>
            <person name="Katoh T."/>
            <person name="Gotoh A."/>
            <person name="Gotoh Y."/>
            <person name="Taniguchi I."/>
            <person name="Nakamura K."/>
            <person name="Hayashi T."/>
            <person name="Katayama T."/>
            <person name="Uemura T."/>
            <person name="Hattori Y."/>
        </authorList>
    </citation>
    <scope>NUCLEOTIDE SEQUENCE [LARGE SCALE GENOMIC DNA]</scope>
    <source>
        <strain evidence="2 3">SB-73</strain>
    </source>
</reference>
<organism evidence="2 3">
    <name type="scientific">Starmerella bacillaris</name>
    <name type="common">Yeast</name>
    <name type="synonym">Candida zemplinina</name>
    <dbReference type="NCBI Taxonomy" id="1247836"/>
    <lineage>
        <taxon>Eukaryota</taxon>
        <taxon>Fungi</taxon>
        <taxon>Dikarya</taxon>
        <taxon>Ascomycota</taxon>
        <taxon>Saccharomycotina</taxon>
        <taxon>Dipodascomycetes</taxon>
        <taxon>Dipodascales</taxon>
        <taxon>Trichomonascaceae</taxon>
        <taxon>Starmerella</taxon>
    </lineage>
</organism>
<comment type="caution">
    <text evidence="2">The sequence shown here is derived from an EMBL/GenBank/DDBJ whole genome shotgun (WGS) entry which is preliminary data.</text>
</comment>
<evidence type="ECO:0000256" key="1">
    <source>
        <dbReference type="SAM" id="Coils"/>
    </source>
</evidence>
<accession>A0AAV5RNR6</accession>
<proteinExistence type="predicted"/>
<keyword evidence="1" id="KW-0175">Coiled coil</keyword>
<keyword evidence="3" id="KW-1185">Reference proteome</keyword>